<keyword evidence="8" id="KW-1185">Reference proteome</keyword>
<keyword evidence="4 5" id="KW-0472">Membrane</keyword>
<evidence type="ECO:0000256" key="4">
    <source>
        <dbReference type="ARBA" id="ARBA00023136"/>
    </source>
</evidence>
<keyword evidence="2 5" id="KW-0812">Transmembrane</keyword>
<evidence type="ECO:0000313" key="7">
    <source>
        <dbReference type="EMBL" id="ATS19024.1"/>
    </source>
</evidence>
<evidence type="ECO:0000256" key="3">
    <source>
        <dbReference type="ARBA" id="ARBA00022989"/>
    </source>
</evidence>
<dbReference type="OrthoDB" id="573033at2"/>
<dbReference type="Pfam" id="PF06803">
    <property type="entry name" value="DUF1232"/>
    <property type="match status" value="1"/>
</dbReference>
<evidence type="ECO:0000256" key="5">
    <source>
        <dbReference type="SAM" id="Phobius"/>
    </source>
</evidence>
<dbReference type="GO" id="GO:0012505">
    <property type="term" value="C:endomembrane system"/>
    <property type="evidence" value="ECO:0007669"/>
    <property type="project" value="UniProtKB-SubCell"/>
</dbReference>
<evidence type="ECO:0000256" key="1">
    <source>
        <dbReference type="ARBA" id="ARBA00004127"/>
    </source>
</evidence>
<organism evidence="7 8">
    <name type="scientific">Parathermosynechococcus lividus PCC 6715</name>
    <dbReference type="NCBI Taxonomy" id="1917166"/>
    <lineage>
        <taxon>Bacteria</taxon>
        <taxon>Bacillati</taxon>
        <taxon>Cyanobacteriota</taxon>
        <taxon>Cyanophyceae</taxon>
        <taxon>Acaryochloridales</taxon>
        <taxon>Thermosynechococcaceae</taxon>
        <taxon>Parathermosynechococcus</taxon>
    </lineage>
</organism>
<keyword evidence="3 5" id="KW-1133">Transmembrane helix</keyword>
<dbReference type="RefSeq" id="WP_099799358.1">
    <property type="nucleotide sequence ID" value="NZ_CP018092.1"/>
</dbReference>
<gene>
    <name evidence="7" type="ORF">BRW62_10035</name>
</gene>
<dbReference type="InterPro" id="IPR010652">
    <property type="entry name" value="DUF1232"/>
</dbReference>
<feature type="transmembrane region" description="Helical" evidence="5">
    <location>
        <begin position="17"/>
        <end position="36"/>
    </location>
</feature>
<proteinExistence type="predicted"/>
<reference evidence="7 8" key="1">
    <citation type="submission" date="2016-11" db="EMBL/GenBank/DDBJ databases">
        <title>Complete genome sequence of thermophilic cyanobacteria strain Synechococcus sp. PCC6715.</title>
        <authorList>
            <person name="Tang J."/>
            <person name="Daroch M."/>
            <person name="Liang Y."/>
            <person name="Jiang D."/>
            <person name="Shah M."/>
        </authorList>
    </citation>
    <scope>NUCLEOTIDE SEQUENCE [LARGE SCALE GENOMIC DNA]</scope>
    <source>
        <strain evidence="7 8">PCC 6715</strain>
    </source>
</reference>
<name>A0A2D2Q3D8_PARLV</name>
<dbReference type="Proteomes" id="UP000231057">
    <property type="component" value="Chromosome"/>
</dbReference>
<evidence type="ECO:0000313" key="8">
    <source>
        <dbReference type="Proteomes" id="UP000231057"/>
    </source>
</evidence>
<dbReference type="EMBL" id="CP018092">
    <property type="protein sequence ID" value="ATS19024.1"/>
    <property type="molecule type" value="Genomic_DNA"/>
</dbReference>
<dbReference type="AlphaFoldDB" id="A0A2D2Q3D8"/>
<sequence>MAAFYNWYRTLLRHPKYRWLIIIASFVYLFSPIDIAPDLIPVIGQLDDITVMMILASEVTQIVIEHLKSKKSRADVPRTTVDVEAEAL</sequence>
<feature type="domain" description="DUF1232" evidence="6">
    <location>
        <begin position="19"/>
        <end position="53"/>
    </location>
</feature>
<protein>
    <recommendedName>
        <fullName evidence="6">DUF1232 domain-containing protein</fullName>
    </recommendedName>
</protein>
<accession>A0A2D2Q3D8</accession>
<reference evidence="8" key="2">
    <citation type="journal article" date="2022" name="Front. Microbiol.">
        <title>Comparative Genomic Analysis Revealed Distinct Molecular Components and Organization of CO2-Concentrating Mechanism in Thermophilic Cyanobacteria.</title>
        <authorList>
            <person name="Tang J."/>
            <person name="Zhou H."/>
            <person name="Yao D."/>
            <person name="Riaz S."/>
            <person name="You D."/>
            <person name="Klepacz-Smolka A."/>
            <person name="Daroch M."/>
        </authorList>
    </citation>
    <scope>NUCLEOTIDE SEQUENCE [LARGE SCALE GENOMIC DNA]</scope>
    <source>
        <strain evidence="8">PCC 6715</strain>
    </source>
</reference>
<evidence type="ECO:0000259" key="6">
    <source>
        <dbReference type="Pfam" id="PF06803"/>
    </source>
</evidence>
<evidence type="ECO:0000256" key="2">
    <source>
        <dbReference type="ARBA" id="ARBA00022692"/>
    </source>
</evidence>
<dbReference type="KEGG" id="slw:BRW62_10035"/>
<comment type="subcellular location">
    <subcellularLocation>
        <location evidence="1">Endomembrane system</location>
        <topology evidence="1">Multi-pass membrane protein</topology>
    </subcellularLocation>
</comment>